<evidence type="ECO:0000256" key="2">
    <source>
        <dbReference type="ARBA" id="ARBA00022737"/>
    </source>
</evidence>
<dbReference type="Proteomes" id="UP001187343">
    <property type="component" value="Unassembled WGS sequence"/>
</dbReference>
<evidence type="ECO:0000259" key="4">
    <source>
        <dbReference type="SMART" id="SM01288"/>
    </source>
</evidence>
<comment type="caution">
    <text evidence="5">The sequence shown here is derived from an EMBL/GenBank/DDBJ whole genome shotgun (WGS) entry which is preliminary data.</text>
</comment>
<dbReference type="PANTHER" id="PTHR24106">
    <property type="entry name" value="NACHT, LRR AND CARD DOMAINS-CONTAINING"/>
    <property type="match status" value="1"/>
</dbReference>
<dbReference type="InterPro" id="IPR032675">
    <property type="entry name" value="LRR_dom_sf"/>
</dbReference>
<evidence type="ECO:0000313" key="5">
    <source>
        <dbReference type="EMBL" id="KAK2910808.1"/>
    </source>
</evidence>
<keyword evidence="2" id="KW-0677">Repeat</keyword>
<keyword evidence="6" id="KW-1185">Reference proteome</keyword>
<keyword evidence="1" id="KW-0433">Leucine-rich repeat</keyword>
<organism evidence="5 6">
    <name type="scientific">Cirrhinus molitorella</name>
    <name type="common">mud carp</name>
    <dbReference type="NCBI Taxonomy" id="172907"/>
    <lineage>
        <taxon>Eukaryota</taxon>
        <taxon>Metazoa</taxon>
        <taxon>Chordata</taxon>
        <taxon>Craniata</taxon>
        <taxon>Vertebrata</taxon>
        <taxon>Euteleostomi</taxon>
        <taxon>Actinopterygii</taxon>
        <taxon>Neopterygii</taxon>
        <taxon>Teleostei</taxon>
        <taxon>Ostariophysi</taxon>
        <taxon>Cypriniformes</taxon>
        <taxon>Cyprinidae</taxon>
        <taxon>Labeoninae</taxon>
        <taxon>Labeonini</taxon>
        <taxon>Cirrhinus</taxon>
    </lineage>
</organism>
<dbReference type="SMART" id="SM00368">
    <property type="entry name" value="LRR_RI"/>
    <property type="match status" value="5"/>
</dbReference>
<dbReference type="Pfam" id="PF13516">
    <property type="entry name" value="LRR_6"/>
    <property type="match status" value="4"/>
</dbReference>
<dbReference type="Pfam" id="PF14484">
    <property type="entry name" value="FISNA"/>
    <property type="match status" value="1"/>
</dbReference>
<dbReference type="InterPro" id="IPR051261">
    <property type="entry name" value="NLR"/>
</dbReference>
<dbReference type="Gene3D" id="3.80.10.10">
    <property type="entry name" value="Ribonuclease Inhibitor"/>
    <property type="match status" value="1"/>
</dbReference>
<reference evidence="5" key="1">
    <citation type="submission" date="2023-08" db="EMBL/GenBank/DDBJ databases">
        <title>Chromosome-level Genome Assembly of mud carp (Cirrhinus molitorella).</title>
        <authorList>
            <person name="Liu H."/>
        </authorList>
    </citation>
    <scope>NUCLEOTIDE SEQUENCE</scope>
    <source>
        <strain evidence="5">Prfri</strain>
        <tissue evidence="5">Muscle</tissue>
    </source>
</reference>
<gene>
    <name evidence="5" type="ORF">Q8A67_002941</name>
</gene>
<name>A0AA88Q2M7_9TELE</name>
<feature type="domain" description="FISNA" evidence="4">
    <location>
        <begin position="121"/>
        <end position="188"/>
    </location>
</feature>
<evidence type="ECO:0000256" key="1">
    <source>
        <dbReference type="ARBA" id="ARBA00022614"/>
    </source>
</evidence>
<dbReference type="AlphaFoldDB" id="A0AA88Q2M7"/>
<accession>A0AA88Q2M7</accession>
<dbReference type="EMBL" id="JAUYZG010000003">
    <property type="protein sequence ID" value="KAK2910808.1"/>
    <property type="molecule type" value="Genomic_DNA"/>
</dbReference>
<sequence>MDDTQAPRNEFFSPGCSSDHQKKSEPEPSCVSLRSDASLIRPVVFKSVDTSSVHQKKSEPEPSCVSLRSDASLIRPVVFKSVDTRSILPPRTKPVCKKYGQSMNQPQDRMYPGVRHEVLDMFRSNLMKKFKCLYEGTATQGKSTLLNEIYTELYITEKINNPENMKVLQKLLPVIKESRSVQLSNSGVTDEGCAALASALRSNPSHLRKLDLSLNKLGDSVKLLSDVLQNPHCKLETLWLSNCGVTDEGCAALASALRSNPSHLKLLDLSGNKLGDSVKLLSDVLQNPHCKLETLWLRGCGVTDEDNILLTLSIYQSTFLRIS</sequence>
<dbReference type="InterPro" id="IPR001611">
    <property type="entry name" value="Leu-rich_rpt"/>
</dbReference>
<dbReference type="InterPro" id="IPR029495">
    <property type="entry name" value="NACHT-assoc"/>
</dbReference>
<dbReference type="SMART" id="SM01288">
    <property type="entry name" value="FISNA"/>
    <property type="match status" value="1"/>
</dbReference>
<dbReference type="SUPFAM" id="SSF52047">
    <property type="entry name" value="RNI-like"/>
    <property type="match status" value="1"/>
</dbReference>
<evidence type="ECO:0000313" key="6">
    <source>
        <dbReference type="Proteomes" id="UP001187343"/>
    </source>
</evidence>
<proteinExistence type="predicted"/>
<feature type="region of interest" description="Disordered" evidence="3">
    <location>
        <begin position="1"/>
        <end position="32"/>
    </location>
</feature>
<protein>
    <recommendedName>
        <fullName evidence="4">FISNA domain-containing protein</fullName>
    </recommendedName>
</protein>
<evidence type="ECO:0000256" key="3">
    <source>
        <dbReference type="SAM" id="MobiDB-lite"/>
    </source>
</evidence>